<keyword evidence="6" id="KW-1185">Reference proteome</keyword>
<keyword evidence="3" id="KW-0411">Iron-sulfur</keyword>
<dbReference type="SUPFAM" id="SSF54862">
    <property type="entry name" value="4Fe-4S ferredoxins"/>
    <property type="match status" value="1"/>
</dbReference>
<feature type="domain" description="4Fe-4S ferredoxin-type" evidence="4">
    <location>
        <begin position="178"/>
        <end position="210"/>
    </location>
</feature>
<dbReference type="InterPro" id="IPR028261">
    <property type="entry name" value="DPD_II"/>
</dbReference>
<sequence length="608" mass="68551">MDVKKSFFAPAKAWKFLTKKPVTIPMKDVLDKPREASDRYRGFHTNDWDKCVGCGTCSRICPAEAINMIEFKELPDEEGSKPERPVFDYGRCTFCGLCVDICTTNSLNMSKEYVHMSPDPEKFFFVPKKDGIHKMEMKEGYTRDDTSELLDLERVEMEHLPAEKRKGSFLEIVKGFSKQQAIDEAARCVECGICTKTCPAHMDIPDYIRDVYNDDLETGLVDLYKTNPLPAVCGRMCTHKCETVCTVGTRGEPVSIRWLKRYIVDSVSPEEYIKILNQETIKKIDGKIAIVGAGPAGLSAAYYLRGLGYEVTVYEAKSRVGGVLNYGGPLYRMPDEAVEQDVNYIKEIGVKILTNTRVGKDIKFEELQNNFDVVFVSTGFTDGRKINLPGEDGEHFMTAMEILEIMKDYSRGIGEKPYIPNKMVVIGGGNVAFDVARTMLRLQNIERGNSEVHVCALETTLEQMPSDWDEKNEGTEEGLHIHPGWGPVEIIRKNGKIEKVKFRKVLSVFDDTGRFNPTYDDSQTMEIEADMVVESVGQVPDYTYLPESLKEKVEMVRGRIKTDENGRVVNLPWLYAGGDIVHGPDIIHGIADGHNAARSIDEYLRSKK</sequence>
<gene>
    <name evidence="5" type="ORF">OSSY52_11070</name>
</gene>
<dbReference type="Gene3D" id="3.30.70.20">
    <property type="match status" value="1"/>
</dbReference>
<evidence type="ECO:0000256" key="3">
    <source>
        <dbReference type="ARBA" id="ARBA00023014"/>
    </source>
</evidence>
<dbReference type="Gene3D" id="3.50.50.60">
    <property type="entry name" value="FAD/NAD(P)-binding domain"/>
    <property type="match status" value="2"/>
</dbReference>
<dbReference type="InterPro" id="IPR017896">
    <property type="entry name" value="4Fe4S_Fe-S-bd"/>
</dbReference>
<dbReference type="InterPro" id="IPR009051">
    <property type="entry name" value="Helical_ferredxn"/>
</dbReference>
<dbReference type="KEGG" id="ocy:OSSY52_11070"/>
<dbReference type="Pfam" id="PF14691">
    <property type="entry name" value="Fer4_20"/>
    <property type="match status" value="1"/>
</dbReference>
<dbReference type="GO" id="GO:0046872">
    <property type="term" value="F:metal ion binding"/>
    <property type="evidence" value="ECO:0007669"/>
    <property type="project" value="UniProtKB-KW"/>
</dbReference>
<evidence type="ECO:0000256" key="2">
    <source>
        <dbReference type="ARBA" id="ARBA00023004"/>
    </source>
</evidence>
<keyword evidence="2" id="KW-0408">Iron</keyword>
<dbReference type="SUPFAM" id="SSF46548">
    <property type="entry name" value="alpha-helical ferredoxin"/>
    <property type="match status" value="1"/>
</dbReference>
<dbReference type="InterPro" id="IPR017900">
    <property type="entry name" value="4Fe4S_Fe_S_CS"/>
</dbReference>
<dbReference type="Gene3D" id="1.10.1060.10">
    <property type="entry name" value="Alpha-helical ferredoxin"/>
    <property type="match status" value="1"/>
</dbReference>
<dbReference type="PROSITE" id="PS51379">
    <property type="entry name" value="4FE4S_FER_2"/>
    <property type="match status" value="3"/>
</dbReference>
<organism evidence="5 6">
    <name type="scientific">Tepiditoga spiralis</name>
    <dbReference type="NCBI Taxonomy" id="2108365"/>
    <lineage>
        <taxon>Bacteria</taxon>
        <taxon>Thermotogati</taxon>
        <taxon>Thermotogota</taxon>
        <taxon>Thermotogae</taxon>
        <taxon>Petrotogales</taxon>
        <taxon>Petrotogaceae</taxon>
        <taxon>Tepiditoga</taxon>
    </lineage>
</organism>
<dbReference type="PRINTS" id="PR00419">
    <property type="entry name" value="ADXRDTASE"/>
</dbReference>
<dbReference type="InterPro" id="IPR023753">
    <property type="entry name" value="FAD/NAD-binding_dom"/>
</dbReference>
<dbReference type="RefSeq" id="WP_190616026.1">
    <property type="nucleotide sequence ID" value="NZ_AP018712.1"/>
</dbReference>
<feature type="domain" description="4Fe-4S ferredoxin-type" evidence="4">
    <location>
        <begin position="83"/>
        <end position="112"/>
    </location>
</feature>
<name>A0A7G1G6J0_9BACT</name>
<dbReference type="GO" id="GO:0051536">
    <property type="term" value="F:iron-sulfur cluster binding"/>
    <property type="evidence" value="ECO:0007669"/>
    <property type="project" value="UniProtKB-KW"/>
</dbReference>
<evidence type="ECO:0000313" key="5">
    <source>
        <dbReference type="EMBL" id="BBE30966.1"/>
    </source>
</evidence>
<keyword evidence="1" id="KW-0479">Metal-binding</keyword>
<dbReference type="FunCoup" id="A0A7G1G6J0">
    <property type="interactions" value="230"/>
</dbReference>
<proteinExistence type="predicted"/>
<reference evidence="5 6" key="1">
    <citation type="submission" date="2018-06" db="EMBL/GenBank/DDBJ databases">
        <title>Genome sequencing of Oceanotoga sp. sy52.</title>
        <authorList>
            <person name="Mori K."/>
        </authorList>
    </citation>
    <scope>NUCLEOTIDE SEQUENCE [LARGE SCALE GENOMIC DNA]</scope>
    <source>
        <strain evidence="6">sy52</strain>
    </source>
</reference>
<feature type="domain" description="4Fe-4S ferredoxin-type" evidence="4">
    <location>
        <begin position="42"/>
        <end position="71"/>
    </location>
</feature>
<dbReference type="Proteomes" id="UP000516361">
    <property type="component" value="Chromosome"/>
</dbReference>
<accession>A0A7G1G6J0</accession>
<dbReference type="InParanoid" id="A0A7G1G6J0"/>
<dbReference type="PROSITE" id="PS00198">
    <property type="entry name" value="4FE4S_FER_1"/>
    <property type="match status" value="2"/>
</dbReference>
<dbReference type="GO" id="GO:0016491">
    <property type="term" value="F:oxidoreductase activity"/>
    <property type="evidence" value="ECO:0007669"/>
    <property type="project" value="InterPro"/>
</dbReference>
<dbReference type="Pfam" id="PF12838">
    <property type="entry name" value="Fer4_7"/>
    <property type="match status" value="1"/>
</dbReference>
<dbReference type="InterPro" id="IPR036188">
    <property type="entry name" value="FAD/NAD-bd_sf"/>
</dbReference>
<evidence type="ECO:0000256" key="1">
    <source>
        <dbReference type="ARBA" id="ARBA00022723"/>
    </source>
</evidence>
<evidence type="ECO:0000259" key="4">
    <source>
        <dbReference type="PROSITE" id="PS51379"/>
    </source>
</evidence>
<evidence type="ECO:0000313" key="6">
    <source>
        <dbReference type="Proteomes" id="UP000516361"/>
    </source>
</evidence>
<dbReference type="Pfam" id="PF07992">
    <property type="entry name" value="Pyr_redox_2"/>
    <property type="match status" value="1"/>
</dbReference>
<dbReference type="EMBL" id="AP018712">
    <property type="protein sequence ID" value="BBE30966.1"/>
    <property type="molecule type" value="Genomic_DNA"/>
</dbReference>
<dbReference type="PANTHER" id="PTHR42783">
    <property type="entry name" value="GLUTAMATE SYNTHASE [NADPH] SMALL CHAIN"/>
    <property type="match status" value="1"/>
</dbReference>
<dbReference type="PANTHER" id="PTHR42783:SF3">
    <property type="entry name" value="GLUTAMATE SYNTHASE [NADPH] SMALL CHAIN-RELATED"/>
    <property type="match status" value="1"/>
</dbReference>
<dbReference type="SUPFAM" id="SSF51971">
    <property type="entry name" value="Nucleotide-binding domain"/>
    <property type="match status" value="2"/>
</dbReference>
<dbReference type="AlphaFoldDB" id="A0A7G1G6J0"/>
<protein>
    <submittedName>
        <fullName evidence="5">Oxidoreductase</fullName>
    </submittedName>
</protein>
<dbReference type="NCBIfam" id="NF010590">
    <property type="entry name" value="PRK13984.1"/>
    <property type="match status" value="1"/>
</dbReference>